<dbReference type="Proteomes" id="UP000555103">
    <property type="component" value="Unassembled WGS sequence"/>
</dbReference>
<accession>A0A840CVU9</accession>
<reference evidence="1 2" key="1">
    <citation type="submission" date="2020-08" db="EMBL/GenBank/DDBJ databases">
        <title>Genomic Encyclopedia of Type Strains, Phase IV (KMG-IV): sequencing the most valuable type-strain genomes for metagenomic binning, comparative biology and taxonomic classification.</title>
        <authorList>
            <person name="Goeker M."/>
        </authorList>
    </citation>
    <scope>NUCLEOTIDE SEQUENCE [LARGE SCALE GENOMIC DNA]</scope>
    <source>
        <strain evidence="1 2">DSM 104969</strain>
    </source>
</reference>
<keyword evidence="2" id="KW-1185">Reference proteome</keyword>
<evidence type="ECO:0000313" key="2">
    <source>
        <dbReference type="Proteomes" id="UP000555103"/>
    </source>
</evidence>
<proteinExistence type="predicted"/>
<evidence type="ECO:0000313" key="1">
    <source>
        <dbReference type="EMBL" id="MBB4036602.1"/>
    </source>
</evidence>
<dbReference type="RefSeq" id="WP_183307500.1">
    <property type="nucleotide sequence ID" value="NZ_JACIEP010000008.1"/>
</dbReference>
<sequence length="81" mass="9877">MKKKKNLMASLYAKLMYEVYLAHKRTNHHIFVDFSGHVELLDIHVYLDGWEVCKKRDIEYRQFRPQIRDMKEVIRIVKALK</sequence>
<gene>
    <name evidence="1" type="ORF">GGR21_002508</name>
</gene>
<organism evidence="1 2">
    <name type="scientific">Dysgonomonas hofstadii</name>
    <dbReference type="NCBI Taxonomy" id="637886"/>
    <lineage>
        <taxon>Bacteria</taxon>
        <taxon>Pseudomonadati</taxon>
        <taxon>Bacteroidota</taxon>
        <taxon>Bacteroidia</taxon>
        <taxon>Bacteroidales</taxon>
        <taxon>Dysgonomonadaceae</taxon>
        <taxon>Dysgonomonas</taxon>
    </lineage>
</organism>
<name>A0A840CVU9_9BACT</name>
<dbReference type="EMBL" id="JACIEP010000008">
    <property type="protein sequence ID" value="MBB4036602.1"/>
    <property type="molecule type" value="Genomic_DNA"/>
</dbReference>
<dbReference type="AlphaFoldDB" id="A0A840CVU9"/>
<comment type="caution">
    <text evidence="1">The sequence shown here is derived from an EMBL/GenBank/DDBJ whole genome shotgun (WGS) entry which is preliminary data.</text>
</comment>
<protein>
    <submittedName>
        <fullName evidence="1">Uncharacterized protein</fullName>
    </submittedName>
</protein>